<sequence length="53" mass="6288">MSNNDNQSDLDKAWEHYKKIRDALIGLYEILDLNLEKDNIFYQCAVDNLENLK</sequence>
<dbReference type="AlphaFoldDB" id="X1S7M2"/>
<reference evidence="1" key="1">
    <citation type="journal article" date="2014" name="Front. Microbiol.">
        <title>High frequency of phylogenetically diverse reductive dehalogenase-homologous genes in deep subseafloor sedimentary metagenomes.</title>
        <authorList>
            <person name="Kawai M."/>
            <person name="Futagami T."/>
            <person name="Toyoda A."/>
            <person name="Takaki Y."/>
            <person name="Nishi S."/>
            <person name="Hori S."/>
            <person name="Arai W."/>
            <person name="Tsubouchi T."/>
            <person name="Morono Y."/>
            <person name="Uchiyama I."/>
            <person name="Ito T."/>
            <person name="Fujiyama A."/>
            <person name="Inagaki F."/>
            <person name="Takami H."/>
        </authorList>
    </citation>
    <scope>NUCLEOTIDE SEQUENCE</scope>
    <source>
        <strain evidence="1">Expedition CK06-06</strain>
    </source>
</reference>
<feature type="non-terminal residue" evidence="1">
    <location>
        <position position="53"/>
    </location>
</feature>
<organism evidence="1">
    <name type="scientific">marine sediment metagenome</name>
    <dbReference type="NCBI Taxonomy" id="412755"/>
    <lineage>
        <taxon>unclassified sequences</taxon>
        <taxon>metagenomes</taxon>
        <taxon>ecological metagenomes</taxon>
    </lineage>
</organism>
<comment type="caution">
    <text evidence="1">The sequence shown here is derived from an EMBL/GenBank/DDBJ whole genome shotgun (WGS) entry which is preliminary data.</text>
</comment>
<accession>X1S7M2</accession>
<evidence type="ECO:0000313" key="1">
    <source>
        <dbReference type="EMBL" id="GAI71440.1"/>
    </source>
</evidence>
<name>X1S7M2_9ZZZZ</name>
<protein>
    <submittedName>
        <fullName evidence="1">Uncharacterized protein</fullName>
    </submittedName>
</protein>
<gene>
    <name evidence="1" type="ORF">S12H4_03472</name>
</gene>
<proteinExistence type="predicted"/>
<dbReference type="EMBL" id="BARW01000975">
    <property type="protein sequence ID" value="GAI71440.1"/>
    <property type="molecule type" value="Genomic_DNA"/>
</dbReference>